<gene>
    <name evidence="1" type="ORF">QFC22_003671</name>
</gene>
<organism evidence="1 2">
    <name type="scientific">Naganishia vaughanmartiniae</name>
    <dbReference type="NCBI Taxonomy" id="1424756"/>
    <lineage>
        <taxon>Eukaryota</taxon>
        <taxon>Fungi</taxon>
        <taxon>Dikarya</taxon>
        <taxon>Basidiomycota</taxon>
        <taxon>Agaricomycotina</taxon>
        <taxon>Tremellomycetes</taxon>
        <taxon>Filobasidiales</taxon>
        <taxon>Filobasidiaceae</taxon>
        <taxon>Naganishia</taxon>
    </lineage>
</organism>
<protein>
    <submittedName>
        <fullName evidence="1">Uncharacterized protein</fullName>
    </submittedName>
</protein>
<dbReference type="Proteomes" id="UP001243375">
    <property type="component" value="Unassembled WGS sequence"/>
</dbReference>
<dbReference type="EMBL" id="JASBWU010000009">
    <property type="protein sequence ID" value="KAJ9119179.1"/>
    <property type="molecule type" value="Genomic_DNA"/>
</dbReference>
<keyword evidence="2" id="KW-1185">Reference proteome</keyword>
<proteinExistence type="predicted"/>
<evidence type="ECO:0000313" key="1">
    <source>
        <dbReference type="EMBL" id="KAJ9119179.1"/>
    </source>
</evidence>
<sequence length="493" mass="50214">MQPPQSLIRVLTTLAILSATANAAAFDTHQQGNGHANRGLVHRHRQHQQARAASESVQFLPRAGAAYNETDHDTSASIEIGGQQTVAKTSAVVTPTVATTSAIIQTSATSSPVTSSSSSSPVASVPVSSPSSVISSATSATSAVNPTVVVTSTQPLSSSSVSSSSSTSTSDSLNVASSSTTPTSSSSSSISDPISSSSVVSTVQSIVTESASDVTVTGAVSTGRAAKTGSVVIKYATASSSASAAAASGSSKSGISGGTKIGIIVASVVGGVALGAFVLWTIIRKVKFKPTEKFAGRLVAIDLSPAADPFYEKTQRRFSGNSANSGSSADRQRRQFVDELDNEQYGQHVQHAQQYDMAGLPGADDMHGVPSHDFTAGAAPYYQHHQQPAYEQQGYSDDDAGYVDLRRGPSLTNGQQTSPTTFAGVGAGGAGLPSMHGGGAVSPINAYSSEPHYANYSPPQDGLAREPSLGRPTRGDGPYAAAASHFASPGSRY</sequence>
<evidence type="ECO:0000313" key="2">
    <source>
        <dbReference type="Proteomes" id="UP001243375"/>
    </source>
</evidence>
<reference evidence="1" key="1">
    <citation type="submission" date="2023-04" db="EMBL/GenBank/DDBJ databases">
        <title>Draft Genome sequencing of Naganishia species isolated from polar environments using Oxford Nanopore Technology.</title>
        <authorList>
            <person name="Leo P."/>
            <person name="Venkateswaran K."/>
        </authorList>
    </citation>
    <scope>NUCLEOTIDE SEQUENCE</scope>
    <source>
        <strain evidence="1">MNA-CCFEE 5425</strain>
    </source>
</reference>
<accession>A0ACC2X703</accession>
<name>A0ACC2X703_9TREE</name>
<comment type="caution">
    <text evidence="1">The sequence shown here is derived from an EMBL/GenBank/DDBJ whole genome shotgun (WGS) entry which is preliminary data.</text>
</comment>